<feature type="region of interest" description="Disordered" evidence="1">
    <location>
        <begin position="1"/>
        <end position="26"/>
    </location>
</feature>
<reference evidence="2 3" key="1">
    <citation type="submission" date="2019-06" db="EMBL/GenBank/DDBJ databases">
        <title>A chromosomal-level reference genome of Carpinus fangiana (Coryloideae, Betulaceae).</title>
        <authorList>
            <person name="Yang X."/>
            <person name="Wang Z."/>
            <person name="Zhang L."/>
            <person name="Hao G."/>
            <person name="Liu J."/>
            <person name="Yang Y."/>
        </authorList>
    </citation>
    <scope>NUCLEOTIDE SEQUENCE [LARGE SCALE GENOMIC DNA]</scope>
    <source>
        <strain evidence="2">Cfa_2016G</strain>
        <tissue evidence="2">Leaf</tissue>
    </source>
</reference>
<dbReference type="AlphaFoldDB" id="A0A5N6QPB9"/>
<evidence type="ECO:0000313" key="3">
    <source>
        <dbReference type="Proteomes" id="UP000327013"/>
    </source>
</evidence>
<proteinExistence type="predicted"/>
<dbReference type="Proteomes" id="UP000327013">
    <property type="component" value="Chromosome 2"/>
</dbReference>
<organism evidence="2 3">
    <name type="scientific">Carpinus fangiana</name>
    <dbReference type="NCBI Taxonomy" id="176857"/>
    <lineage>
        <taxon>Eukaryota</taxon>
        <taxon>Viridiplantae</taxon>
        <taxon>Streptophyta</taxon>
        <taxon>Embryophyta</taxon>
        <taxon>Tracheophyta</taxon>
        <taxon>Spermatophyta</taxon>
        <taxon>Magnoliopsida</taxon>
        <taxon>eudicotyledons</taxon>
        <taxon>Gunneridae</taxon>
        <taxon>Pentapetalae</taxon>
        <taxon>rosids</taxon>
        <taxon>fabids</taxon>
        <taxon>Fagales</taxon>
        <taxon>Betulaceae</taxon>
        <taxon>Carpinus</taxon>
    </lineage>
</organism>
<accession>A0A5N6QPB9</accession>
<dbReference type="EMBL" id="CM017322">
    <property type="protein sequence ID" value="KAE8008995.1"/>
    <property type="molecule type" value="Genomic_DNA"/>
</dbReference>
<name>A0A5N6QPB9_9ROSI</name>
<evidence type="ECO:0000256" key="1">
    <source>
        <dbReference type="SAM" id="MobiDB-lite"/>
    </source>
</evidence>
<sequence length="109" mass="11714">MVKKRRGAAEDEVESSEVGEPADPGEVADAVVAAVAEEDEEVESVEERNEVVGSREFCRDIKSKASRLEPVSRFVAICCSGCREQKGSTALLGGERGTAVPEKRVLSVY</sequence>
<keyword evidence="3" id="KW-1185">Reference proteome</keyword>
<evidence type="ECO:0000313" key="2">
    <source>
        <dbReference type="EMBL" id="KAE8008995.1"/>
    </source>
</evidence>
<gene>
    <name evidence="2" type="ORF">FH972_005453</name>
</gene>
<protein>
    <submittedName>
        <fullName evidence="2">Uncharacterized protein</fullName>
    </submittedName>
</protein>